<dbReference type="EMBL" id="JBHULN010000016">
    <property type="protein sequence ID" value="MFD2573250.1"/>
    <property type="molecule type" value="Genomic_DNA"/>
</dbReference>
<feature type="transmembrane region" description="Helical" evidence="2">
    <location>
        <begin position="144"/>
        <end position="173"/>
    </location>
</feature>
<keyword evidence="2" id="KW-0472">Membrane</keyword>
<evidence type="ECO:0000313" key="3">
    <source>
        <dbReference type="EMBL" id="MFD2573250.1"/>
    </source>
</evidence>
<feature type="compositionally biased region" description="Gly residues" evidence="1">
    <location>
        <begin position="382"/>
        <end position="396"/>
    </location>
</feature>
<feature type="transmembrane region" description="Helical" evidence="2">
    <location>
        <begin position="214"/>
        <end position="237"/>
    </location>
</feature>
<dbReference type="Proteomes" id="UP001597469">
    <property type="component" value="Unassembled WGS sequence"/>
</dbReference>
<keyword evidence="2" id="KW-1133">Transmembrane helix</keyword>
<feature type="transmembrane region" description="Helical" evidence="2">
    <location>
        <begin position="311"/>
        <end position="332"/>
    </location>
</feature>
<sequence>MRAYNEQWVYNWEVVRQSERWHRQKLLTDAQMAAIEQNYPIGFRRTNGFIEIGLFLFTTVTILGVYLLLNTIFSGLLSERSTYSIFNVVFGIFIGIVGQVLINRQQLYHNGVDNAFAVTLTGFLAFGLNQLLPTGLSVATHCLFTLPLLILVLWYYSDTLIAFLTLATFYAFVFDKTLDFSWGRTALPFIIMSVSLIVYFMTKRLTRLTAKQPCYTDSINLAQWIALVMLAAGGNYFVVRELNGVLLKPIPDVAPPIGLSGLFWLLTFAIPIGYIQQGLTRKNRMLIILGEVGLIGATMTIHKYVGLLALNTFLTVLGLALIGLAVAGIRYLRSGTPGQSKHGFTDDPDEDSPDNLLVNAQTIAAIQAASGTQQGPKDSLRFGGGEFGGGGSEGKY</sequence>
<reference evidence="4" key="1">
    <citation type="journal article" date="2019" name="Int. J. Syst. Evol. Microbiol.">
        <title>The Global Catalogue of Microorganisms (GCM) 10K type strain sequencing project: providing services to taxonomists for standard genome sequencing and annotation.</title>
        <authorList>
            <consortium name="The Broad Institute Genomics Platform"/>
            <consortium name="The Broad Institute Genome Sequencing Center for Infectious Disease"/>
            <person name="Wu L."/>
            <person name="Ma J."/>
        </authorList>
    </citation>
    <scope>NUCLEOTIDE SEQUENCE [LARGE SCALE GENOMIC DNA]</scope>
    <source>
        <strain evidence="4">KCTC 42805</strain>
    </source>
</reference>
<proteinExistence type="predicted"/>
<feature type="transmembrane region" description="Helical" evidence="2">
    <location>
        <begin position="114"/>
        <end position="132"/>
    </location>
</feature>
<keyword evidence="2" id="KW-0812">Transmembrane</keyword>
<feature type="transmembrane region" description="Helical" evidence="2">
    <location>
        <begin position="81"/>
        <end position="102"/>
    </location>
</feature>
<gene>
    <name evidence="3" type="ORF">ACFSUS_21590</name>
</gene>
<keyword evidence="4" id="KW-1185">Reference proteome</keyword>
<evidence type="ECO:0000313" key="4">
    <source>
        <dbReference type="Proteomes" id="UP001597469"/>
    </source>
</evidence>
<protein>
    <recommendedName>
        <fullName evidence="5">DUF2157 domain-containing protein</fullName>
    </recommendedName>
</protein>
<feature type="transmembrane region" description="Helical" evidence="2">
    <location>
        <begin position="48"/>
        <end position="69"/>
    </location>
</feature>
<name>A0ABW5M8C0_9BACT</name>
<dbReference type="RefSeq" id="WP_381525846.1">
    <property type="nucleotide sequence ID" value="NZ_JBHULN010000016.1"/>
</dbReference>
<evidence type="ECO:0000256" key="1">
    <source>
        <dbReference type="SAM" id="MobiDB-lite"/>
    </source>
</evidence>
<evidence type="ECO:0000256" key="2">
    <source>
        <dbReference type="SAM" id="Phobius"/>
    </source>
</evidence>
<feature type="transmembrane region" description="Helical" evidence="2">
    <location>
        <begin position="257"/>
        <end position="274"/>
    </location>
</feature>
<comment type="caution">
    <text evidence="3">The sequence shown here is derived from an EMBL/GenBank/DDBJ whole genome shotgun (WGS) entry which is preliminary data.</text>
</comment>
<organism evidence="3 4">
    <name type="scientific">Spirosoma soli</name>
    <dbReference type="NCBI Taxonomy" id="1770529"/>
    <lineage>
        <taxon>Bacteria</taxon>
        <taxon>Pseudomonadati</taxon>
        <taxon>Bacteroidota</taxon>
        <taxon>Cytophagia</taxon>
        <taxon>Cytophagales</taxon>
        <taxon>Cytophagaceae</taxon>
        <taxon>Spirosoma</taxon>
    </lineage>
</organism>
<feature type="transmembrane region" description="Helical" evidence="2">
    <location>
        <begin position="185"/>
        <end position="202"/>
    </location>
</feature>
<feature type="region of interest" description="Disordered" evidence="1">
    <location>
        <begin position="369"/>
        <end position="396"/>
    </location>
</feature>
<evidence type="ECO:0008006" key="5">
    <source>
        <dbReference type="Google" id="ProtNLM"/>
    </source>
</evidence>
<accession>A0ABW5M8C0</accession>